<dbReference type="PATRIC" id="fig|660596.6.peg.5348"/>
<proteinExistence type="predicted"/>
<reference evidence="2" key="2">
    <citation type="submission" date="2012-01" db="EMBL/GenBank/DDBJ databases">
        <authorList>
            <person name="Biehl B.S."/>
            <person name="Ding Y."/>
            <person name="Dugan-Rocha S.P."/>
            <person name="Gibbs R.A."/>
            <person name="Glasner J.D."/>
            <person name="Kovar C."/>
            <person name="Muzny D.M."/>
            <person name="Neeno-Eckwall E.C."/>
            <person name="Perna N.T."/>
            <person name="Qin X."/>
            <person name="von Bodman S.B."/>
            <person name="Weinstock G.M."/>
        </authorList>
    </citation>
    <scope>NUCLEOTIDE SEQUENCE</scope>
    <source>
        <strain evidence="2">DC283</strain>
    </source>
</reference>
<geneLocation type="plasmid" evidence="1 4">
    <name>ppDSJ01</name>
</geneLocation>
<gene>
    <name evidence="2" type="ORF">CKS_5581</name>
    <name evidence="1" type="ORF">DSJ_26510</name>
</gene>
<name>H3RLK6_PANSE</name>
<keyword evidence="1" id="KW-0614">Plasmid</keyword>
<reference evidence="2 3" key="1">
    <citation type="journal article" date="2012" name="Mol. Microbiol.">
        <title>The genetic and structural basis of two distinct terminal side branch residues in stewartan and amylovoran exopolysaccharides and their potential role in host adaptation.</title>
        <authorList>
            <person name="Wang X."/>
            <person name="Yang F."/>
            <person name="von Bodman S.B."/>
        </authorList>
    </citation>
    <scope>NUCLEOTIDE SEQUENCE [LARGE SCALE GENOMIC DNA]</scope>
    <source>
        <strain evidence="2 3">DC283</strain>
    </source>
</reference>
<dbReference type="Proteomes" id="UP000005050">
    <property type="component" value="Unassembled WGS sequence"/>
</dbReference>
<sequence length="181" mass="18994">MKAAIVSTLAGVLLLAFVALGFLAFHYHAKAVADAGKISQLTSDNTLQASTIAGQALTFQTFNRLAASSQKHATKTASESEEKTIEYRTILKKEAVPVCSQLVPDSVSGGLYDYTDRLRSGAMSGAIAVADSAGTGPATARTLTYCQAVLWINPLLSALDKANDQLAGIRAEDAQRTATSK</sequence>
<dbReference type="OrthoDB" id="6594862at2"/>
<evidence type="ECO:0000313" key="3">
    <source>
        <dbReference type="Proteomes" id="UP000005050"/>
    </source>
</evidence>
<accession>H3RLK6</accession>
<dbReference type="AlphaFoldDB" id="H3RLK6"/>
<dbReference type="KEGG" id="pstw:DSJ_26510"/>
<evidence type="ECO:0000313" key="4">
    <source>
        <dbReference type="Proteomes" id="UP000192380"/>
    </source>
</evidence>
<keyword evidence="4" id="KW-1185">Reference proteome</keyword>
<dbReference type="Proteomes" id="UP000192380">
    <property type="component" value="Plasmid ppDSJ01"/>
</dbReference>
<dbReference type="EMBL" id="AHIE01000047">
    <property type="protein sequence ID" value="EHT97719.1"/>
    <property type="molecule type" value="Genomic_DNA"/>
</dbReference>
<dbReference type="RefSeq" id="WP_006122384.1">
    <property type="nucleotide sequence ID" value="NZ_AHIE01000047.1"/>
</dbReference>
<evidence type="ECO:0000313" key="2">
    <source>
        <dbReference type="EMBL" id="EHT97719.1"/>
    </source>
</evidence>
<dbReference type="EMBL" id="CP017592">
    <property type="protein sequence ID" value="ARF52763.1"/>
    <property type="molecule type" value="Genomic_DNA"/>
</dbReference>
<evidence type="ECO:0000313" key="1">
    <source>
        <dbReference type="EMBL" id="ARF52763.1"/>
    </source>
</evidence>
<organism evidence="2 3">
    <name type="scientific">Pantoea stewartii subsp. stewartii DC283</name>
    <dbReference type="NCBI Taxonomy" id="660596"/>
    <lineage>
        <taxon>Bacteria</taxon>
        <taxon>Pseudomonadati</taxon>
        <taxon>Pseudomonadota</taxon>
        <taxon>Gammaproteobacteria</taxon>
        <taxon>Enterobacterales</taxon>
        <taxon>Erwiniaceae</taxon>
        <taxon>Pantoea</taxon>
    </lineage>
</organism>
<reference evidence="1 4" key="3">
    <citation type="submission" date="2016-10" db="EMBL/GenBank/DDBJ databases">
        <title>Complete Genome Assembly of Pantoea stewartii subsp. stewartii DC283, a Corn Pathogen.</title>
        <authorList>
            <person name="Duong D.A."/>
            <person name="Stevens A.M."/>
            <person name="Jensen R.V."/>
        </authorList>
    </citation>
    <scope>NUCLEOTIDE SEQUENCE [LARGE SCALE GENOMIC DNA]</scope>
    <source>
        <strain evidence="1 4">DC283</strain>
        <plasmid evidence="1 4">ppDSJ01</plasmid>
    </source>
</reference>
<protein>
    <submittedName>
        <fullName evidence="2">Uncharacterized protein</fullName>
    </submittedName>
</protein>